<dbReference type="Proteomes" id="UP000249873">
    <property type="component" value="Chromosome"/>
</dbReference>
<sequence>MKILKIISLLVLASFTAFAQQESSLSLDLGVNKGYFKDNVFSPVNYRSSGTAFGVEYRKVKQNNDIFLAKFSGAISTLNSDFSSYFITDDYQVNLELGYLKNVRNKALSVNVGGQLHSYINADLFDGTEAITFFSNHSLEAAAILNYTFKTKHSFESKLSIPLVAYMVRPQYSGWDKYISDNSDKAAKIILYDRGKFTSLNDFKAINWQAKYSYQLGPKMAVGLSYQFRYYSTEIPGKTTIANNHLNFTTNFKL</sequence>
<reference evidence="2 3" key="1">
    <citation type="submission" date="2018-05" db="EMBL/GenBank/DDBJ databases">
        <title>Complete genome sequence of Arcticibacterium luteifluviistationis SM1504T, a cytophagaceae bacterium isolated from Arctic surface seawater.</title>
        <authorList>
            <person name="Li Y."/>
            <person name="Qin Q.-L."/>
        </authorList>
    </citation>
    <scope>NUCLEOTIDE SEQUENCE [LARGE SCALE GENOMIC DNA]</scope>
    <source>
        <strain evidence="2 3">SM1504</strain>
    </source>
</reference>
<dbReference type="RefSeq" id="WP_111373921.1">
    <property type="nucleotide sequence ID" value="NZ_CP029480.1"/>
</dbReference>
<proteinExistence type="predicted"/>
<gene>
    <name evidence="2" type="ORF">DJ013_21155</name>
</gene>
<protein>
    <recommendedName>
        <fullName evidence="4">DUF2490 domain-containing protein</fullName>
    </recommendedName>
</protein>
<dbReference type="KEGG" id="als:DJ013_21155"/>
<dbReference type="EMBL" id="CP029480">
    <property type="protein sequence ID" value="AWW00555.1"/>
    <property type="molecule type" value="Genomic_DNA"/>
</dbReference>
<evidence type="ECO:0000313" key="2">
    <source>
        <dbReference type="EMBL" id="AWW00555.1"/>
    </source>
</evidence>
<evidence type="ECO:0000313" key="3">
    <source>
        <dbReference type="Proteomes" id="UP000249873"/>
    </source>
</evidence>
<keyword evidence="3" id="KW-1185">Reference proteome</keyword>
<feature type="chain" id="PRO_5016278113" description="DUF2490 domain-containing protein" evidence="1">
    <location>
        <begin position="20"/>
        <end position="254"/>
    </location>
</feature>
<name>A0A2Z4GHS7_9BACT</name>
<accession>A0A2Z4GHS7</accession>
<keyword evidence="1" id="KW-0732">Signal</keyword>
<dbReference type="OrthoDB" id="1418244at2"/>
<evidence type="ECO:0000256" key="1">
    <source>
        <dbReference type="SAM" id="SignalP"/>
    </source>
</evidence>
<evidence type="ECO:0008006" key="4">
    <source>
        <dbReference type="Google" id="ProtNLM"/>
    </source>
</evidence>
<organism evidence="2 3">
    <name type="scientific">Arcticibacterium luteifluviistationis</name>
    <dbReference type="NCBI Taxonomy" id="1784714"/>
    <lineage>
        <taxon>Bacteria</taxon>
        <taxon>Pseudomonadati</taxon>
        <taxon>Bacteroidota</taxon>
        <taxon>Cytophagia</taxon>
        <taxon>Cytophagales</taxon>
        <taxon>Leadbetterellaceae</taxon>
        <taxon>Arcticibacterium</taxon>
    </lineage>
</organism>
<feature type="signal peptide" evidence="1">
    <location>
        <begin position="1"/>
        <end position="19"/>
    </location>
</feature>
<dbReference type="AlphaFoldDB" id="A0A2Z4GHS7"/>